<dbReference type="Proteomes" id="UP001159427">
    <property type="component" value="Unassembled WGS sequence"/>
</dbReference>
<evidence type="ECO:0000313" key="2">
    <source>
        <dbReference type="EMBL" id="CAH3016987.1"/>
    </source>
</evidence>
<name>A0ABN8LMU1_9CNID</name>
<organism evidence="2 3">
    <name type="scientific">Porites evermanni</name>
    <dbReference type="NCBI Taxonomy" id="104178"/>
    <lineage>
        <taxon>Eukaryota</taxon>
        <taxon>Metazoa</taxon>
        <taxon>Cnidaria</taxon>
        <taxon>Anthozoa</taxon>
        <taxon>Hexacorallia</taxon>
        <taxon>Scleractinia</taxon>
        <taxon>Fungiina</taxon>
        <taxon>Poritidae</taxon>
        <taxon>Porites</taxon>
    </lineage>
</organism>
<proteinExistence type="predicted"/>
<evidence type="ECO:0000313" key="3">
    <source>
        <dbReference type="Proteomes" id="UP001159427"/>
    </source>
</evidence>
<feature type="coiled-coil region" evidence="1">
    <location>
        <begin position="19"/>
        <end position="75"/>
    </location>
</feature>
<evidence type="ECO:0000256" key="1">
    <source>
        <dbReference type="SAM" id="Coils"/>
    </source>
</evidence>
<comment type="caution">
    <text evidence="2">The sequence shown here is derived from an EMBL/GenBank/DDBJ whole genome shotgun (WGS) entry which is preliminary data.</text>
</comment>
<dbReference type="EMBL" id="CALNXI010000052">
    <property type="protein sequence ID" value="CAH3016987.1"/>
    <property type="molecule type" value="Genomic_DNA"/>
</dbReference>
<keyword evidence="1" id="KW-0175">Coiled coil</keyword>
<reference evidence="2 3" key="1">
    <citation type="submission" date="2022-05" db="EMBL/GenBank/DDBJ databases">
        <authorList>
            <consortium name="Genoscope - CEA"/>
            <person name="William W."/>
        </authorList>
    </citation>
    <scope>NUCLEOTIDE SEQUENCE [LARGE SCALE GENOMIC DNA]</scope>
</reference>
<accession>A0ABN8LMU1</accession>
<keyword evidence="3" id="KW-1185">Reference proteome</keyword>
<gene>
    <name evidence="2" type="ORF">PEVE_00034361</name>
</gene>
<sequence length="166" mass="19606">MGQTLSRFRSEREEKARRKRRLIIRLDEAQEYIECLQERFQQMEKDDLERRKNEIQRKSSEERRKLEKLKDLKQKVLMNQLLQRIQLLPKKQPLDTKTVCSLPDVRFASCAFMESKTNKPLLGNLQRQPRSQSSSAISDVTSPVKLIGKVRRGRLALSHSVPSFLW</sequence>
<protein>
    <submittedName>
        <fullName evidence="2">Uncharacterized protein</fullName>
    </submittedName>
</protein>